<dbReference type="Gene3D" id="1.10.10.10">
    <property type="entry name" value="Winged helix-like DNA-binding domain superfamily/Winged helix DNA-binding domain"/>
    <property type="match status" value="1"/>
</dbReference>
<dbReference type="GO" id="GO:0003677">
    <property type="term" value="F:DNA binding"/>
    <property type="evidence" value="ECO:0007669"/>
    <property type="project" value="InterPro"/>
</dbReference>
<evidence type="ECO:0000313" key="3">
    <source>
        <dbReference type="EMBL" id="SEH98493.1"/>
    </source>
</evidence>
<dbReference type="InterPro" id="IPR053957">
    <property type="entry name" value="DUF2089_Zn_ribbon"/>
</dbReference>
<dbReference type="InterPro" id="IPR036388">
    <property type="entry name" value="WH-like_DNA-bd_sf"/>
</dbReference>
<dbReference type="RefSeq" id="WP_091101802.1">
    <property type="nucleotide sequence ID" value="NZ_FNXE01000047.1"/>
</dbReference>
<evidence type="ECO:0000259" key="1">
    <source>
        <dbReference type="Pfam" id="PF09862"/>
    </source>
</evidence>
<dbReference type="Pfam" id="PF09862">
    <property type="entry name" value="DUF2089"/>
    <property type="match status" value="1"/>
</dbReference>
<evidence type="ECO:0000313" key="4">
    <source>
        <dbReference type="Proteomes" id="UP000199634"/>
    </source>
</evidence>
<evidence type="ECO:0008006" key="5">
    <source>
        <dbReference type="Google" id="ProtNLM"/>
    </source>
</evidence>
<dbReference type="OrthoDB" id="9797643at2"/>
<dbReference type="AlphaFoldDB" id="A0A1H6MAL6"/>
<feature type="domain" description="DUF2089" evidence="2">
    <location>
        <begin position="9"/>
        <end position="39"/>
    </location>
</feature>
<dbReference type="Proteomes" id="UP000199634">
    <property type="component" value="Unassembled WGS sequence"/>
</dbReference>
<gene>
    <name evidence="3" type="ORF">SAMN02927937_02545</name>
</gene>
<feature type="domain" description="DUF2089" evidence="1">
    <location>
        <begin position="42"/>
        <end position="85"/>
    </location>
</feature>
<organism evidence="3 4">
    <name type="scientific">Paenimyroides marinum</name>
    <dbReference type="NCBI Taxonomy" id="1159016"/>
    <lineage>
        <taxon>Bacteria</taxon>
        <taxon>Pseudomonadati</taxon>
        <taxon>Bacteroidota</taxon>
        <taxon>Flavobacteriia</taxon>
        <taxon>Flavobacteriales</taxon>
        <taxon>Flavobacteriaceae</taxon>
        <taxon>Paenimyroides</taxon>
    </lineage>
</organism>
<dbReference type="InterPro" id="IPR016032">
    <property type="entry name" value="Sig_transdc_resp-reg_C-effctor"/>
</dbReference>
<name>A0A1H6MAL6_9FLAO</name>
<dbReference type="InterPro" id="IPR018658">
    <property type="entry name" value="DUF2089"/>
</dbReference>
<dbReference type="STRING" id="1159016.SAMN02927937_02545"/>
<sequence length="90" mass="10133">MKTKLPTLCPSCESLLNVSQLSCENCQTVVQGTYPLPIFLKLSPKEQEFILQFFLTSGSLKEMAAQLGISYPTVRNQLDDMIQHIKDLNI</sequence>
<proteinExistence type="predicted"/>
<dbReference type="SUPFAM" id="SSF46894">
    <property type="entry name" value="C-terminal effector domain of the bipartite response regulators"/>
    <property type="match status" value="1"/>
</dbReference>
<dbReference type="Pfam" id="PF22747">
    <property type="entry name" value="Zn_ribbon_DUF2089"/>
    <property type="match status" value="1"/>
</dbReference>
<dbReference type="EMBL" id="FNXE01000047">
    <property type="protein sequence ID" value="SEH98493.1"/>
    <property type="molecule type" value="Genomic_DNA"/>
</dbReference>
<dbReference type="GO" id="GO:0006355">
    <property type="term" value="P:regulation of DNA-templated transcription"/>
    <property type="evidence" value="ECO:0007669"/>
    <property type="project" value="InterPro"/>
</dbReference>
<evidence type="ECO:0000259" key="2">
    <source>
        <dbReference type="Pfam" id="PF22747"/>
    </source>
</evidence>
<keyword evidence="4" id="KW-1185">Reference proteome</keyword>
<accession>A0A1H6MAL6</accession>
<reference evidence="3 4" key="1">
    <citation type="submission" date="2016-10" db="EMBL/GenBank/DDBJ databases">
        <authorList>
            <person name="de Groot N.N."/>
        </authorList>
    </citation>
    <scope>NUCLEOTIDE SEQUENCE [LARGE SCALE GENOMIC DNA]</scope>
    <source>
        <strain evidence="3 4">CGMCC 1.10825</strain>
    </source>
</reference>
<protein>
    <recommendedName>
        <fullName evidence="5">DUF2089 family protein</fullName>
    </recommendedName>
</protein>